<gene>
    <name evidence="3" type="ORF">ACI2L5_30340</name>
</gene>
<keyword evidence="1" id="KW-0418">Kinase</keyword>
<keyword evidence="1" id="KW-0808">Transferase</keyword>
<keyword evidence="3" id="KW-0067">ATP-binding</keyword>
<dbReference type="SUPFAM" id="SSF55874">
    <property type="entry name" value="ATPase domain of HSP90 chaperone/DNA topoisomerase II/histidine kinase"/>
    <property type="match status" value="1"/>
</dbReference>
<keyword evidence="4" id="KW-1185">Reference proteome</keyword>
<dbReference type="Gene3D" id="3.30.565.10">
    <property type="entry name" value="Histidine kinase-like ATPase, C-terminal domain"/>
    <property type="match status" value="1"/>
</dbReference>
<sequence length="156" mass="16857">MLKANTLPDEGVQLPSTPRGARLARRLAVRRMGEWGFPPASDTSCTVALLVAELASNAVRHGRVPGRDFRLRLTAFGAPTRTIRIEVSDAREDRLPVRPQAPSAEDETGRGLLLVELLATRWGVTPRVPVGKTVWAEVAAPSPLAALPPVARGRCR</sequence>
<reference evidence="3 4" key="1">
    <citation type="submission" date="2024-11" db="EMBL/GenBank/DDBJ databases">
        <title>The Natural Products Discovery Center: Release of the First 8490 Sequenced Strains for Exploring Actinobacteria Biosynthetic Diversity.</title>
        <authorList>
            <person name="Kalkreuter E."/>
            <person name="Kautsar S.A."/>
            <person name="Yang D."/>
            <person name="Bader C.D."/>
            <person name="Teijaro C.N."/>
            <person name="Fluegel L."/>
            <person name="Davis C.M."/>
            <person name="Simpson J.R."/>
            <person name="Lauterbach L."/>
            <person name="Steele A.D."/>
            <person name="Gui C."/>
            <person name="Meng S."/>
            <person name="Li G."/>
            <person name="Viehrig K."/>
            <person name="Ye F."/>
            <person name="Su P."/>
            <person name="Kiefer A.F."/>
            <person name="Nichols A."/>
            <person name="Cepeda A.J."/>
            <person name="Yan W."/>
            <person name="Fan B."/>
            <person name="Jiang Y."/>
            <person name="Adhikari A."/>
            <person name="Zheng C.-J."/>
            <person name="Schuster L."/>
            <person name="Cowan T.M."/>
            <person name="Smanski M.J."/>
            <person name="Chevrette M.G."/>
            <person name="De Carvalho L.P.S."/>
            <person name="Shen B."/>
        </authorList>
    </citation>
    <scope>NUCLEOTIDE SEQUENCE [LARGE SCALE GENOMIC DNA]</scope>
    <source>
        <strain evidence="3 4">NPDC020863</strain>
    </source>
</reference>
<accession>A0ABW8LTH1</accession>
<evidence type="ECO:0000256" key="1">
    <source>
        <dbReference type="ARBA" id="ARBA00022527"/>
    </source>
</evidence>
<dbReference type="CDD" id="cd16936">
    <property type="entry name" value="HATPase_RsbW-like"/>
    <property type="match status" value="1"/>
</dbReference>
<proteinExistence type="predicted"/>
<dbReference type="PANTHER" id="PTHR35526">
    <property type="entry name" value="ANTI-SIGMA-F FACTOR RSBW-RELATED"/>
    <property type="match status" value="1"/>
</dbReference>
<protein>
    <submittedName>
        <fullName evidence="3">ATP-binding protein</fullName>
    </submittedName>
</protein>
<dbReference type="InterPro" id="IPR003594">
    <property type="entry name" value="HATPase_dom"/>
</dbReference>
<evidence type="ECO:0000313" key="4">
    <source>
        <dbReference type="Proteomes" id="UP001620295"/>
    </source>
</evidence>
<comment type="caution">
    <text evidence="3">The sequence shown here is derived from an EMBL/GenBank/DDBJ whole genome shotgun (WGS) entry which is preliminary data.</text>
</comment>
<name>A0ABW8LTH1_9ACTN</name>
<dbReference type="InterPro" id="IPR036890">
    <property type="entry name" value="HATPase_C_sf"/>
</dbReference>
<dbReference type="EMBL" id="JBJDQH010000010">
    <property type="protein sequence ID" value="MFK4269209.1"/>
    <property type="molecule type" value="Genomic_DNA"/>
</dbReference>
<dbReference type="GO" id="GO:0005524">
    <property type="term" value="F:ATP binding"/>
    <property type="evidence" value="ECO:0007669"/>
    <property type="project" value="UniProtKB-KW"/>
</dbReference>
<dbReference type="Proteomes" id="UP001620295">
    <property type="component" value="Unassembled WGS sequence"/>
</dbReference>
<keyword evidence="3" id="KW-0547">Nucleotide-binding</keyword>
<evidence type="ECO:0000259" key="2">
    <source>
        <dbReference type="Pfam" id="PF13581"/>
    </source>
</evidence>
<dbReference type="Pfam" id="PF13581">
    <property type="entry name" value="HATPase_c_2"/>
    <property type="match status" value="1"/>
</dbReference>
<dbReference type="RefSeq" id="WP_358631741.1">
    <property type="nucleotide sequence ID" value="NZ_JBFACG010000054.1"/>
</dbReference>
<organism evidence="3 4">
    <name type="scientific">Streptomyces milbemycinicus</name>
    <dbReference type="NCBI Taxonomy" id="476552"/>
    <lineage>
        <taxon>Bacteria</taxon>
        <taxon>Bacillati</taxon>
        <taxon>Actinomycetota</taxon>
        <taxon>Actinomycetes</taxon>
        <taxon>Kitasatosporales</taxon>
        <taxon>Streptomycetaceae</taxon>
        <taxon>Streptomyces</taxon>
    </lineage>
</organism>
<dbReference type="PANTHER" id="PTHR35526:SF3">
    <property type="entry name" value="ANTI-SIGMA-F FACTOR RSBW"/>
    <property type="match status" value="1"/>
</dbReference>
<dbReference type="InterPro" id="IPR050267">
    <property type="entry name" value="Anti-sigma-factor_SerPK"/>
</dbReference>
<keyword evidence="1" id="KW-0723">Serine/threonine-protein kinase</keyword>
<evidence type="ECO:0000313" key="3">
    <source>
        <dbReference type="EMBL" id="MFK4269209.1"/>
    </source>
</evidence>
<feature type="domain" description="Histidine kinase/HSP90-like ATPase" evidence="2">
    <location>
        <begin position="14"/>
        <end position="136"/>
    </location>
</feature>